<dbReference type="Proteomes" id="UP000558192">
    <property type="component" value="Unassembled WGS sequence"/>
</dbReference>
<dbReference type="Gene3D" id="3.30.565.10">
    <property type="entry name" value="Histidine kinase-like ATPase, C-terminal domain"/>
    <property type="match status" value="1"/>
</dbReference>
<keyword evidence="7" id="KW-0288">FMN</keyword>
<dbReference type="EC" id="2.7.13.3" evidence="2"/>
<dbReference type="SUPFAM" id="SSF55785">
    <property type="entry name" value="PYP-like sensor domain (PAS domain)"/>
    <property type="match status" value="3"/>
</dbReference>
<keyword evidence="4" id="KW-0597">Phosphoprotein</keyword>
<dbReference type="SMART" id="SM00086">
    <property type="entry name" value="PAC"/>
    <property type="match status" value="3"/>
</dbReference>
<evidence type="ECO:0000256" key="2">
    <source>
        <dbReference type="ARBA" id="ARBA00012438"/>
    </source>
</evidence>
<accession>A0A7X5Y5K0</accession>
<evidence type="ECO:0000313" key="19">
    <source>
        <dbReference type="Proteomes" id="UP000558192"/>
    </source>
</evidence>
<evidence type="ECO:0000256" key="9">
    <source>
        <dbReference type="ARBA" id="ARBA00022737"/>
    </source>
</evidence>
<evidence type="ECO:0000256" key="4">
    <source>
        <dbReference type="ARBA" id="ARBA00022553"/>
    </source>
</evidence>
<keyword evidence="3" id="KW-0600">Photoreceptor protein</keyword>
<dbReference type="CDD" id="cd00130">
    <property type="entry name" value="PAS"/>
    <property type="match status" value="2"/>
</dbReference>
<feature type="domain" description="PAC" evidence="17">
    <location>
        <begin position="107"/>
        <end position="160"/>
    </location>
</feature>
<feature type="domain" description="PAC" evidence="17">
    <location>
        <begin position="404"/>
        <end position="456"/>
    </location>
</feature>
<keyword evidence="5" id="KW-0716">Sensory transduction</keyword>
<keyword evidence="9" id="KW-0677">Repeat</keyword>
<keyword evidence="15" id="KW-0675">Receptor</keyword>
<evidence type="ECO:0000259" key="16">
    <source>
        <dbReference type="PROSITE" id="PS50112"/>
    </source>
</evidence>
<dbReference type="PROSITE" id="PS50112">
    <property type="entry name" value="PAS"/>
    <property type="match status" value="1"/>
</dbReference>
<dbReference type="InterPro" id="IPR013656">
    <property type="entry name" value="PAS_4"/>
</dbReference>
<dbReference type="PROSITE" id="PS50113">
    <property type="entry name" value="PAC"/>
    <property type="match status" value="3"/>
</dbReference>
<keyword evidence="10" id="KW-0547">Nucleotide-binding</keyword>
<dbReference type="Pfam" id="PF08448">
    <property type="entry name" value="PAS_4"/>
    <property type="match status" value="1"/>
</dbReference>
<dbReference type="SUPFAM" id="SSF55781">
    <property type="entry name" value="GAF domain-like"/>
    <property type="match status" value="1"/>
</dbReference>
<keyword evidence="11" id="KW-0418">Kinase</keyword>
<comment type="catalytic activity">
    <reaction evidence="1">
        <text>ATP + protein L-histidine = ADP + protein N-phospho-L-histidine.</text>
        <dbReference type="EC" id="2.7.13.3"/>
    </reaction>
</comment>
<evidence type="ECO:0000256" key="6">
    <source>
        <dbReference type="ARBA" id="ARBA00022630"/>
    </source>
</evidence>
<sequence length="777" mass="85567">MPAFLDGGGECGALIKSRDWSSSLGPVERWPQSLKAATGLLLRSPVPMVMLWGDEGIMLYNDGYSVFAGGRHPELLGSRVREGWPEVADFNDHVMKVGLAGGTLSFRDQELVLYRHGRPENVSMNLDYSPVLGDDGKPAGVLAIVIDTTTRVAAERALQARAERLDLFDRLSQAIGDLAAPDEIMAVTARLLGQHMKASVVAYADMEIDENAFTIRGDWAAEGAQSIVGSYSLDTFGETAAKAMHGGTPLIIRDVRGQLGEDEGAKFLSIGIQATICMPYVRAGKLAAMMAVHQNVPRVWSEDELALVAEATERSWAHIVRVRSEAILRESEDRFRNIADHTPVMLWVTDETGYCTYLNRTWYDFTGQKEHEGEGFGWLNAVHEDDRPEAERAFLTANDRQQGYEVDFRIRRPDGSYRWCIDAAAPRFDGSGNFMGYVGSVIDVDERRESVERVRRSEEQLRAIIDQMPVGVAIARVPSGEIFLYNQALEEMLGHPALSEGAETYDRYGGIDHQGRPLPAERYALYRATKEGETVTNEEIRYRRPDGRVITLLAQATPILDDDGKAGIAIVALQDITGRKKAEAHQQLLINELSHRAKNLLAIIQSIAQQTFRGDDPAAAQLTRFEGRLGALSAAHGILTQEKWEAVPLRRLICDTFTAVFSDDERLTLDGPDLMLSPKASVSLAMAIHELATNATKYGSLSQDGGEVAIRWEDDGDRLKLSWKESGGPPVAQPTKRGFGTRMIERGLAAELGGSVRIHYEPDGVRCDVDAPMPAHG</sequence>
<keyword evidence="6" id="KW-0285">Flavoprotein</keyword>
<dbReference type="EMBL" id="JAATJC010000001">
    <property type="protein sequence ID" value="NJC05163.1"/>
    <property type="molecule type" value="Genomic_DNA"/>
</dbReference>
<dbReference type="Pfam" id="PF00989">
    <property type="entry name" value="PAS"/>
    <property type="match status" value="1"/>
</dbReference>
<dbReference type="InterPro" id="IPR035965">
    <property type="entry name" value="PAS-like_dom_sf"/>
</dbReference>
<reference evidence="18 19" key="1">
    <citation type="submission" date="2020-03" db="EMBL/GenBank/DDBJ databases">
        <title>Genomic Encyclopedia of Type Strains, Phase IV (KMG-IV): sequencing the most valuable type-strain genomes for metagenomic binning, comparative biology and taxonomic classification.</title>
        <authorList>
            <person name="Goeker M."/>
        </authorList>
    </citation>
    <scope>NUCLEOTIDE SEQUENCE [LARGE SCALE GENOMIC DNA]</scope>
    <source>
        <strain evidence="18 19">DSM 16846</strain>
    </source>
</reference>
<dbReference type="Gene3D" id="3.30.450.20">
    <property type="entry name" value="PAS domain"/>
    <property type="match status" value="3"/>
</dbReference>
<dbReference type="SMART" id="SM00065">
    <property type="entry name" value="GAF"/>
    <property type="match status" value="1"/>
</dbReference>
<dbReference type="InterPro" id="IPR003018">
    <property type="entry name" value="GAF"/>
</dbReference>
<proteinExistence type="predicted"/>
<dbReference type="GO" id="GO:0005524">
    <property type="term" value="F:ATP binding"/>
    <property type="evidence" value="ECO:0007669"/>
    <property type="project" value="UniProtKB-KW"/>
</dbReference>
<evidence type="ECO:0000256" key="7">
    <source>
        <dbReference type="ARBA" id="ARBA00022643"/>
    </source>
</evidence>
<evidence type="ECO:0000256" key="1">
    <source>
        <dbReference type="ARBA" id="ARBA00000085"/>
    </source>
</evidence>
<evidence type="ECO:0000256" key="8">
    <source>
        <dbReference type="ARBA" id="ARBA00022679"/>
    </source>
</evidence>
<dbReference type="GO" id="GO:0009881">
    <property type="term" value="F:photoreceptor activity"/>
    <property type="evidence" value="ECO:0007669"/>
    <property type="project" value="UniProtKB-KW"/>
</dbReference>
<keyword evidence="12" id="KW-0067">ATP-binding</keyword>
<dbReference type="SMART" id="SM00091">
    <property type="entry name" value="PAS"/>
    <property type="match status" value="2"/>
</dbReference>
<dbReference type="FunFam" id="3.30.450.20:FF:000099">
    <property type="entry name" value="Sensory box sensor histidine kinase"/>
    <property type="match status" value="1"/>
</dbReference>
<dbReference type="Pfam" id="PF07536">
    <property type="entry name" value="HWE_HK"/>
    <property type="match status" value="1"/>
</dbReference>
<organism evidence="18 19">
    <name type="scientific">Sphingomonas kaistensis</name>
    <dbReference type="NCBI Taxonomy" id="298708"/>
    <lineage>
        <taxon>Bacteria</taxon>
        <taxon>Pseudomonadati</taxon>
        <taxon>Pseudomonadota</taxon>
        <taxon>Alphaproteobacteria</taxon>
        <taxon>Sphingomonadales</taxon>
        <taxon>Sphingomonadaceae</taxon>
        <taxon>Sphingomonas</taxon>
    </lineage>
</organism>
<feature type="domain" description="PAS" evidence="16">
    <location>
        <begin position="331"/>
        <end position="401"/>
    </location>
</feature>
<dbReference type="Pfam" id="PF01590">
    <property type="entry name" value="GAF"/>
    <property type="match status" value="1"/>
</dbReference>
<dbReference type="InterPro" id="IPR011102">
    <property type="entry name" value="Sig_transdc_His_kinase_HWE"/>
</dbReference>
<dbReference type="PANTHER" id="PTHR41523:SF7">
    <property type="entry name" value="HISTIDINE KINASE"/>
    <property type="match status" value="1"/>
</dbReference>
<comment type="caution">
    <text evidence="18">The sequence shown here is derived from an EMBL/GenBank/DDBJ whole genome shotgun (WGS) entry which is preliminary data.</text>
</comment>
<keyword evidence="19" id="KW-1185">Reference proteome</keyword>
<dbReference type="InterPro" id="IPR036890">
    <property type="entry name" value="HATPase_C_sf"/>
</dbReference>
<dbReference type="RefSeq" id="WP_168067889.1">
    <property type="nucleotide sequence ID" value="NZ_JAATJC010000001.1"/>
</dbReference>
<dbReference type="InterPro" id="IPR013655">
    <property type="entry name" value="PAS_fold_3"/>
</dbReference>
<evidence type="ECO:0000256" key="14">
    <source>
        <dbReference type="ARBA" id="ARBA00023026"/>
    </source>
</evidence>
<evidence type="ECO:0000256" key="13">
    <source>
        <dbReference type="ARBA" id="ARBA00022991"/>
    </source>
</evidence>
<evidence type="ECO:0000259" key="17">
    <source>
        <dbReference type="PROSITE" id="PS50113"/>
    </source>
</evidence>
<dbReference type="Pfam" id="PF08447">
    <property type="entry name" value="PAS_3"/>
    <property type="match status" value="1"/>
</dbReference>
<dbReference type="SUPFAM" id="SSF55874">
    <property type="entry name" value="ATPase domain of HSP90 chaperone/DNA topoisomerase II/histidine kinase"/>
    <property type="match status" value="1"/>
</dbReference>
<evidence type="ECO:0000256" key="10">
    <source>
        <dbReference type="ARBA" id="ARBA00022741"/>
    </source>
</evidence>
<evidence type="ECO:0000256" key="12">
    <source>
        <dbReference type="ARBA" id="ARBA00022840"/>
    </source>
</evidence>
<protein>
    <recommendedName>
        <fullName evidence="2">histidine kinase</fullName>
        <ecNumber evidence="2">2.7.13.3</ecNumber>
    </recommendedName>
</protein>
<evidence type="ECO:0000256" key="15">
    <source>
        <dbReference type="ARBA" id="ARBA00023170"/>
    </source>
</evidence>
<evidence type="ECO:0000313" key="18">
    <source>
        <dbReference type="EMBL" id="NJC05163.1"/>
    </source>
</evidence>
<gene>
    <name evidence="18" type="ORF">GGQ97_000956</name>
</gene>
<evidence type="ECO:0000256" key="3">
    <source>
        <dbReference type="ARBA" id="ARBA00022543"/>
    </source>
</evidence>
<evidence type="ECO:0000256" key="11">
    <source>
        <dbReference type="ARBA" id="ARBA00022777"/>
    </source>
</evidence>
<name>A0A7X5Y5K0_9SPHN</name>
<keyword evidence="13" id="KW-0157">Chromophore</keyword>
<dbReference type="InterPro" id="IPR029016">
    <property type="entry name" value="GAF-like_dom_sf"/>
</dbReference>
<dbReference type="InterPro" id="IPR001610">
    <property type="entry name" value="PAC"/>
</dbReference>
<dbReference type="InterPro" id="IPR000014">
    <property type="entry name" value="PAS"/>
</dbReference>
<dbReference type="GO" id="GO:0006355">
    <property type="term" value="P:regulation of DNA-templated transcription"/>
    <property type="evidence" value="ECO:0007669"/>
    <property type="project" value="InterPro"/>
</dbReference>
<dbReference type="Gene3D" id="3.30.450.40">
    <property type="match status" value="1"/>
</dbReference>
<dbReference type="InterPro" id="IPR013767">
    <property type="entry name" value="PAS_fold"/>
</dbReference>
<feature type="domain" description="PAC" evidence="17">
    <location>
        <begin position="536"/>
        <end position="588"/>
    </location>
</feature>
<dbReference type="SMART" id="SM00911">
    <property type="entry name" value="HWE_HK"/>
    <property type="match status" value="1"/>
</dbReference>
<dbReference type="NCBIfam" id="TIGR00229">
    <property type="entry name" value="sensory_box"/>
    <property type="match status" value="2"/>
</dbReference>
<keyword evidence="8" id="KW-0808">Transferase</keyword>
<dbReference type="PANTHER" id="PTHR41523">
    <property type="entry name" value="TWO-COMPONENT SYSTEM SENSOR PROTEIN"/>
    <property type="match status" value="1"/>
</dbReference>
<keyword evidence="14" id="KW-0843">Virulence</keyword>
<dbReference type="GO" id="GO:0004673">
    <property type="term" value="F:protein histidine kinase activity"/>
    <property type="evidence" value="ECO:0007669"/>
    <property type="project" value="UniProtKB-EC"/>
</dbReference>
<evidence type="ECO:0000256" key="5">
    <source>
        <dbReference type="ARBA" id="ARBA00022606"/>
    </source>
</evidence>
<dbReference type="InterPro" id="IPR000700">
    <property type="entry name" value="PAS-assoc_C"/>
</dbReference>
<dbReference type="AlphaFoldDB" id="A0A7X5Y5K0"/>